<reference evidence="3 4" key="1">
    <citation type="journal article" date="2020" name="Nature">
        <title>Bacterial chemolithoautotrophy via manganese oxidation.</title>
        <authorList>
            <person name="Yu H."/>
            <person name="Leadbetter J.R."/>
        </authorList>
    </citation>
    <scope>NUCLEOTIDE SEQUENCE [LARGE SCALE GENOMIC DNA]</scope>
    <source>
        <strain evidence="3 4">RBP-1</strain>
    </source>
</reference>
<organism evidence="3 4">
    <name type="scientific">Ramlibacter lithotrophicus</name>
    <dbReference type="NCBI Taxonomy" id="2606681"/>
    <lineage>
        <taxon>Bacteria</taxon>
        <taxon>Pseudomonadati</taxon>
        <taxon>Pseudomonadota</taxon>
        <taxon>Betaproteobacteria</taxon>
        <taxon>Burkholderiales</taxon>
        <taxon>Comamonadaceae</taxon>
        <taxon>Ramlibacter</taxon>
    </lineage>
</organism>
<accession>A0A7X6DEL0</accession>
<evidence type="ECO:0000313" key="3">
    <source>
        <dbReference type="EMBL" id="NKE65613.1"/>
    </source>
</evidence>
<evidence type="ECO:0000313" key="4">
    <source>
        <dbReference type="Proteomes" id="UP000521868"/>
    </source>
</evidence>
<comment type="similarity">
    <text evidence="1">Belongs to the UPF0065 (bug) family.</text>
</comment>
<protein>
    <submittedName>
        <fullName evidence="3">Tripartite tricarboxylate transporter substrate binding protein</fullName>
    </submittedName>
</protein>
<proteinExistence type="inferred from homology"/>
<dbReference type="InterPro" id="IPR042100">
    <property type="entry name" value="Bug_dom1"/>
</dbReference>
<evidence type="ECO:0000256" key="2">
    <source>
        <dbReference type="SAM" id="SignalP"/>
    </source>
</evidence>
<dbReference type="CDD" id="cd13578">
    <property type="entry name" value="PBP2_Bug27"/>
    <property type="match status" value="1"/>
</dbReference>
<dbReference type="RefSeq" id="WP_168106722.1">
    <property type="nucleotide sequence ID" value="NZ_VTOX01000002.1"/>
</dbReference>
<dbReference type="InterPro" id="IPR005064">
    <property type="entry name" value="BUG"/>
</dbReference>
<feature type="chain" id="PRO_5031367344" evidence="2">
    <location>
        <begin position="22"/>
        <end position="320"/>
    </location>
</feature>
<sequence length="320" mass="33706">MNLLHTLLLGVALVTGTLAHAQQYPAKPIRLVVPFPAGGATDIFARAVSQKLGEKLGTTVIVDNKPGAGGTIGSDLAAKAPADGYTLLLSTTSTHSIAPSFGARLPYDAVADFTPIAHVGNAPSIMLVPNTSPARTVKEWVEYARKNPGKLNYASSGNGTVVHLGSEYFKAQAGLFLVHIPYRGTALAIPDLVSGKVDMLLDSLPSGLPHVKQGRLRALGITSLKRSPLLPELPAISESVPGYESVTWFGVYGPKGLPADIVAKVNAGLNQALAEADVKDRLAQLGIEPAGGTPQQFATMVARDRAKWKKIIDDRKLTLE</sequence>
<comment type="caution">
    <text evidence="3">The sequence shown here is derived from an EMBL/GenBank/DDBJ whole genome shotgun (WGS) entry which is preliminary data.</text>
</comment>
<evidence type="ECO:0000256" key="1">
    <source>
        <dbReference type="ARBA" id="ARBA00006987"/>
    </source>
</evidence>
<keyword evidence="4" id="KW-1185">Reference proteome</keyword>
<dbReference type="Gene3D" id="3.40.190.10">
    <property type="entry name" value="Periplasmic binding protein-like II"/>
    <property type="match status" value="1"/>
</dbReference>
<feature type="signal peptide" evidence="2">
    <location>
        <begin position="1"/>
        <end position="21"/>
    </location>
</feature>
<dbReference type="PANTHER" id="PTHR42928:SF5">
    <property type="entry name" value="BLR1237 PROTEIN"/>
    <property type="match status" value="1"/>
</dbReference>
<dbReference type="AlphaFoldDB" id="A0A7X6DEL0"/>
<dbReference type="PIRSF" id="PIRSF017082">
    <property type="entry name" value="YflP"/>
    <property type="match status" value="1"/>
</dbReference>
<dbReference type="SUPFAM" id="SSF53850">
    <property type="entry name" value="Periplasmic binding protein-like II"/>
    <property type="match status" value="1"/>
</dbReference>
<keyword evidence="2" id="KW-0732">Signal</keyword>
<gene>
    <name evidence="3" type="ORF">RAMLITH_07235</name>
</gene>
<dbReference type="PANTHER" id="PTHR42928">
    <property type="entry name" value="TRICARBOXYLATE-BINDING PROTEIN"/>
    <property type="match status" value="1"/>
</dbReference>
<dbReference type="Pfam" id="PF03401">
    <property type="entry name" value="TctC"/>
    <property type="match status" value="1"/>
</dbReference>
<name>A0A7X6DEL0_9BURK</name>
<dbReference type="Gene3D" id="3.40.190.150">
    <property type="entry name" value="Bordetella uptake gene, domain 1"/>
    <property type="match status" value="1"/>
</dbReference>
<dbReference type="EMBL" id="VTOX01000002">
    <property type="protein sequence ID" value="NKE65613.1"/>
    <property type="molecule type" value="Genomic_DNA"/>
</dbReference>
<dbReference type="Proteomes" id="UP000521868">
    <property type="component" value="Unassembled WGS sequence"/>
</dbReference>